<feature type="region of interest" description="Disordered" evidence="1">
    <location>
        <begin position="232"/>
        <end position="285"/>
    </location>
</feature>
<accession>A0A1Z5JD61</accession>
<sequence length="709" mass="77385">MGFFSKIFRRNKSSEATTTISTGKRANKVRLCRRNNNKYSNNTQDEERDDSPTDLEDLNAFVPIARGPDFLDGSQRPSPREYNGGPVDLDEVEASTVGGGEEDVSPLPTHHQRPEMRLSSERLAEFTQQIQQQEPHSSPRSPNNHRTFTMDPEPVMKTTNSGSGSKKMYTPGQLALAVDDRSESSSFNLSTDAEDTEYEDLKKHGIVRKNTKAALQNKNQLNLSAEASVISFRSSPSHQHGTEFPNLLTDDDGNSVRSGPSLLPHSPQEKTTTGRSASSPMANNSVFSGSYREAAASPKSSQDNFANFADFSSFGNDAFFPKTAAIVEDEEHTSPSPRAHQRSSSFTRHTPSVGSDSSISELLAQAKSHSSRHQRSGNTVNSAPAMTAAQIRAHHGIQPRANDGTSVSDIIKSLEADNASRMRQSGNKRHSDAYSTQSRDASVRSAKERLRRRRESNSHPDDASTESDEDAESWLMDEVTGALGPRGIAADLESLSGRSHKSHRSHHSRKSRPSTRRRSPNSGESVDSQGSKRSSGSRRSRYSHRSTKSYMSQMSEQSRSVANDLLRLEMQLAMVNPSSVLNPDSTRSSRSRRSSSGSAAPRRSRISVVAPPGKLGIILANKADSRGTVVSGVRTSSVLADRISPGDRIVAIDGEDVSLMTVSEITTIMARKSEYDRTLTVLTTPKPTTLHSPESSSSAASPRDYRSRG</sequence>
<dbReference type="SUPFAM" id="SSF50156">
    <property type="entry name" value="PDZ domain-like"/>
    <property type="match status" value="1"/>
</dbReference>
<feature type="region of interest" description="Disordered" evidence="1">
    <location>
        <begin position="683"/>
        <end position="709"/>
    </location>
</feature>
<dbReference type="Proteomes" id="UP000198406">
    <property type="component" value="Unassembled WGS sequence"/>
</dbReference>
<protein>
    <recommendedName>
        <fullName evidence="2">PDZ domain-containing protein</fullName>
    </recommendedName>
</protein>
<feature type="compositionally biased region" description="Polar residues" evidence="1">
    <location>
        <begin position="126"/>
        <end position="147"/>
    </location>
</feature>
<feature type="region of interest" description="Disordered" evidence="1">
    <location>
        <begin position="417"/>
        <end position="472"/>
    </location>
</feature>
<feature type="compositionally biased region" description="Basic residues" evidence="1">
    <location>
        <begin position="535"/>
        <end position="547"/>
    </location>
</feature>
<name>A0A1Z5JD61_FISSO</name>
<feature type="compositionally biased region" description="Basic and acidic residues" evidence="1">
    <location>
        <begin position="112"/>
        <end position="124"/>
    </location>
</feature>
<dbReference type="InterPro" id="IPR036034">
    <property type="entry name" value="PDZ_sf"/>
</dbReference>
<dbReference type="SMART" id="SM00228">
    <property type="entry name" value="PDZ"/>
    <property type="match status" value="1"/>
</dbReference>
<gene>
    <name evidence="3" type="ORF">FisN_8Lh023</name>
</gene>
<feature type="compositionally biased region" description="Polar residues" evidence="1">
    <location>
        <begin position="269"/>
        <end position="285"/>
    </location>
</feature>
<dbReference type="PANTHER" id="PTHR38909">
    <property type="entry name" value="G PROTEIN GAMMA DOMAIN-CONTAINING PROTEIN"/>
    <property type="match status" value="1"/>
</dbReference>
<dbReference type="PROSITE" id="PS50106">
    <property type="entry name" value="PDZ"/>
    <property type="match status" value="1"/>
</dbReference>
<dbReference type="InParanoid" id="A0A1Z5JD61"/>
<feature type="domain" description="PDZ" evidence="2">
    <location>
        <begin position="613"/>
        <end position="669"/>
    </location>
</feature>
<keyword evidence="4" id="KW-1185">Reference proteome</keyword>
<dbReference type="Gene3D" id="2.30.42.10">
    <property type="match status" value="1"/>
</dbReference>
<evidence type="ECO:0000256" key="1">
    <source>
        <dbReference type="SAM" id="MobiDB-lite"/>
    </source>
</evidence>
<evidence type="ECO:0000313" key="3">
    <source>
        <dbReference type="EMBL" id="GAX11937.1"/>
    </source>
</evidence>
<feature type="region of interest" description="Disordered" evidence="1">
    <location>
        <begin position="12"/>
        <end position="169"/>
    </location>
</feature>
<evidence type="ECO:0000259" key="2">
    <source>
        <dbReference type="PROSITE" id="PS50106"/>
    </source>
</evidence>
<feature type="region of interest" description="Disordered" evidence="1">
    <location>
        <begin position="495"/>
        <end position="558"/>
    </location>
</feature>
<dbReference type="PANTHER" id="PTHR38909:SF1">
    <property type="entry name" value="G PROTEIN GAMMA DOMAIN-CONTAINING PROTEIN"/>
    <property type="match status" value="1"/>
</dbReference>
<feature type="compositionally biased region" description="Low complexity" evidence="1">
    <location>
        <begin position="525"/>
        <end position="534"/>
    </location>
</feature>
<comment type="caution">
    <text evidence="3">The sequence shown here is derived from an EMBL/GenBank/DDBJ whole genome shotgun (WGS) entry which is preliminary data.</text>
</comment>
<feature type="region of interest" description="Disordered" evidence="1">
    <location>
        <begin position="329"/>
        <end position="358"/>
    </location>
</feature>
<feature type="compositionally biased region" description="Basic residues" evidence="1">
    <location>
        <begin position="25"/>
        <end position="36"/>
    </location>
</feature>
<reference evidence="3 4" key="1">
    <citation type="journal article" date="2015" name="Plant Cell">
        <title>Oil accumulation by the oleaginous diatom Fistulifera solaris as revealed by the genome and transcriptome.</title>
        <authorList>
            <person name="Tanaka T."/>
            <person name="Maeda Y."/>
            <person name="Veluchamy A."/>
            <person name="Tanaka M."/>
            <person name="Abida H."/>
            <person name="Marechal E."/>
            <person name="Bowler C."/>
            <person name="Muto M."/>
            <person name="Sunaga Y."/>
            <person name="Tanaka M."/>
            <person name="Yoshino T."/>
            <person name="Taniguchi T."/>
            <person name="Fukuda Y."/>
            <person name="Nemoto M."/>
            <person name="Matsumoto M."/>
            <person name="Wong P.S."/>
            <person name="Aburatani S."/>
            <person name="Fujibuchi W."/>
        </authorList>
    </citation>
    <scope>NUCLEOTIDE SEQUENCE [LARGE SCALE GENOMIC DNA]</scope>
    <source>
        <strain evidence="3 4">JPCC DA0580</strain>
    </source>
</reference>
<feature type="compositionally biased region" description="Polar residues" evidence="1">
    <location>
        <begin position="14"/>
        <end position="24"/>
    </location>
</feature>
<feature type="compositionally biased region" description="Acidic residues" evidence="1">
    <location>
        <begin position="44"/>
        <end position="57"/>
    </location>
</feature>
<dbReference type="InterPro" id="IPR001478">
    <property type="entry name" value="PDZ"/>
</dbReference>
<proteinExistence type="predicted"/>
<dbReference type="OrthoDB" id="49596at2759"/>
<dbReference type="EMBL" id="BDSP01000048">
    <property type="protein sequence ID" value="GAX11937.1"/>
    <property type="molecule type" value="Genomic_DNA"/>
</dbReference>
<feature type="region of interest" description="Disordered" evidence="1">
    <location>
        <begin position="577"/>
        <end position="606"/>
    </location>
</feature>
<feature type="compositionally biased region" description="Basic residues" evidence="1">
    <location>
        <begin position="498"/>
        <end position="519"/>
    </location>
</feature>
<dbReference type="Pfam" id="PF00595">
    <property type="entry name" value="PDZ"/>
    <property type="match status" value="1"/>
</dbReference>
<feature type="compositionally biased region" description="Polar residues" evidence="1">
    <location>
        <begin position="342"/>
        <end position="358"/>
    </location>
</feature>
<organism evidence="3 4">
    <name type="scientific">Fistulifera solaris</name>
    <name type="common">Oleaginous diatom</name>
    <dbReference type="NCBI Taxonomy" id="1519565"/>
    <lineage>
        <taxon>Eukaryota</taxon>
        <taxon>Sar</taxon>
        <taxon>Stramenopiles</taxon>
        <taxon>Ochrophyta</taxon>
        <taxon>Bacillariophyta</taxon>
        <taxon>Bacillariophyceae</taxon>
        <taxon>Bacillariophycidae</taxon>
        <taxon>Naviculales</taxon>
        <taxon>Naviculaceae</taxon>
        <taxon>Fistulifera</taxon>
    </lineage>
</organism>
<evidence type="ECO:0000313" key="4">
    <source>
        <dbReference type="Proteomes" id="UP000198406"/>
    </source>
</evidence>
<feature type="compositionally biased region" description="Low complexity" evidence="1">
    <location>
        <begin position="683"/>
        <end position="702"/>
    </location>
</feature>
<dbReference type="AlphaFoldDB" id="A0A1Z5JD61"/>
<feature type="compositionally biased region" description="Acidic residues" evidence="1">
    <location>
        <begin position="463"/>
        <end position="472"/>
    </location>
</feature>